<evidence type="ECO:0008006" key="4">
    <source>
        <dbReference type="Google" id="ProtNLM"/>
    </source>
</evidence>
<comment type="caution">
    <text evidence="2">The sequence shown here is derived from an EMBL/GenBank/DDBJ whole genome shotgun (WGS) entry which is preliminary data.</text>
</comment>
<evidence type="ECO:0000313" key="3">
    <source>
        <dbReference type="Proteomes" id="UP000268553"/>
    </source>
</evidence>
<gene>
    <name evidence="2" type="ORF">D7D48_02040</name>
</gene>
<keyword evidence="1" id="KW-0732">Signal</keyword>
<protein>
    <recommendedName>
        <fullName evidence="4">Lipoprotein</fullName>
    </recommendedName>
</protein>
<dbReference type="EMBL" id="RWJI01000001">
    <property type="protein sequence ID" value="RRQ51699.1"/>
    <property type="molecule type" value="Genomic_DNA"/>
</dbReference>
<name>A0A3R8Q827_9SPHN</name>
<evidence type="ECO:0000313" key="2">
    <source>
        <dbReference type="EMBL" id="RRQ51699.1"/>
    </source>
</evidence>
<reference evidence="2 3" key="1">
    <citation type="submission" date="2018-12" db="EMBL/GenBank/DDBJ databases">
        <authorList>
            <person name="Kim S.-J."/>
            <person name="Jung G.-Y."/>
        </authorList>
    </citation>
    <scope>NUCLEOTIDE SEQUENCE [LARGE SCALE GENOMIC DNA]</scope>
    <source>
        <strain evidence="2 3">03SU3-P</strain>
    </source>
</reference>
<feature type="signal peptide" evidence="1">
    <location>
        <begin position="1"/>
        <end position="21"/>
    </location>
</feature>
<dbReference type="Proteomes" id="UP000268553">
    <property type="component" value="Unassembled WGS sequence"/>
</dbReference>
<accession>A0A3R8Q827</accession>
<dbReference type="OrthoDB" id="7629232at2"/>
<dbReference type="RefSeq" id="WP_125229713.1">
    <property type="nucleotide sequence ID" value="NZ_RWJI01000001.1"/>
</dbReference>
<dbReference type="PROSITE" id="PS51257">
    <property type="entry name" value="PROKAR_LIPOPROTEIN"/>
    <property type="match status" value="1"/>
</dbReference>
<feature type="chain" id="PRO_5018792996" description="Lipoprotein" evidence="1">
    <location>
        <begin position="22"/>
        <end position="174"/>
    </location>
</feature>
<dbReference type="AlphaFoldDB" id="A0A3R8Q827"/>
<proteinExistence type="predicted"/>
<evidence type="ECO:0000256" key="1">
    <source>
        <dbReference type="SAM" id="SignalP"/>
    </source>
</evidence>
<keyword evidence="3" id="KW-1185">Reference proteome</keyword>
<sequence length="174" mass="18610">MQTRYISLVALLALAACVAPSAPPAPKAVSAPPPVAVAPPPRLTGDWNDWPFTPGNWTYRRDGRTSVAQFGTPGRNAIVNFRCDAESRRVTLSREASAPGTRMVIRTSSMTKTMAATASDANPAYLAADIAASDPILDAMAFSRGRVLVEMEGQQPVILPSWAEITRIVEDCRG</sequence>
<organism evidence="2 3">
    <name type="scientific">Sphingorhabdus wooponensis</name>
    <dbReference type="NCBI Taxonomy" id="940136"/>
    <lineage>
        <taxon>Bacteria</taxon>
        <taxon>Pseudomonadati</taxon>
        <taxon>Pseudomonadota</taxon>
        <taxon>Alphaproteobacteria</taxon>
        <taxon>Sphingomonadales</taxon>
        <taxon>Sphingomonadaceae</taxon>
        <taxon>Sphingorhabdus</taxon>
    </lineage>
</organism>